<evidence type="ECO:0000256" key="1">
    <source>
        <dbReference type="ARBA" id="ARBA00004651"/>
    </source>
</evidence>
<keyword evidence="2 7" id="KW-0813">Transport</keyword>
<feature type="domain" description="ABC transmembrane type-1" evidence="8">
    <location>
        <begin position="121"/>
        <end position="335"/>
    </location>
</feature>
<name>A0A8J7CZ28_9RHOB</name>
<accession>A0A8J7CZ28</accession>
<feature type="transmembrane region" description="Helical" evidence="7">
    <location>
        <begin position="251"/>
        <end position="273"/>
    </location>
</feature>
<dbReference type="GO" id="GO:0005886">
    <property type="term" value="C:plasma membrane"/>
    <property type="evidence" value="ECO:0007669"/>
    <property type="project" value="UniProtKB-SubCell"/>
</dbReference>
<evidence type="ECO:0000259" key="8">
    <source>
        <dbReference type="PROSITE" id="PS50928"/>
    </source>
</evidence>
<feature type="transmembrane region" description="Helical" evidence="7">
    <location>
        <begin position="313"/>
        <end position="338"/>
    </location>
</feature>
<keyword evidence="3" id="KW-1003">Cell membrane</keyword>
<evidence type="ECO:0000256" key="5">
    <source>
        <dbReference type="ARBA" id="ARBA00022989"/>
    </source>
</evidence>
<keyword evidence="5 7" id="KW-1133">Transmembrane helix</keyword>
<sequence length="344" mass="38804">MTATDDGYARTARAAPARPGARGDRLLEAVMALVEWPFTRLQRLIGLRRMPWVFVLPNMALFTIFVFIPVLLAIGYAFTGGTELLLWNRPYVGFENFSRLLSCGSYLDPATCELDLFWTAVFNTTWYTAFNATGTLVVSLVTALVLNRLTRGKAFFRAIFFYPVLLSPVVVALVWKWFLARNGLLNAVFADLMGDRVIFLLEVLWSRFWVVYVSIWFHMGFYTLIILAGLQAIPRDIYEAALIDGTSRWRQFWRLTLPLLMPNLLVVLVLLLIRSVQVFDEAWVLTDGGGPGTSNTFLVQFIYETAFATDVRLYGLASAASVLMGLALLVLTLVQLWLGKKAEN</sequence>
<dbReference type="CDD" id="cd06261">
    <property type="entry name" value="TM_PBP2"/>
    <property type="match status" value="1"/>
</dbReference>
<keyword evidence="6 7" id="KW-0472">Membrane</keyword>
<dbReference type="EMBL" id="JACVXA010000007">
    <property type="protein sequence ID" value="MBE3637288.1"/>
    <property type="molecule type" value="Genomic_DNA"/>
</dbReference>
<dbReference type="RefSeq" id="WP_193179708.1">
    <property type="nucleotide sequence ID" value="NZ_JACVXA010000007.1"/>
</dbReference>
<evidence type="ECO:0000256" key="7">
    <source>
        <dbReference type="RuleBase" id="RU363032"/>
    </source>
</evidence>
<dbReference type="InterPro" id="IPR000515">
    <property type="entry name" value="MetI-like"/>
</dbReference>
<gene>
    <name evidence="9" type="ORF">ICN82_03615</name>
</gene>
<dbReference type="Gene3D" id="1.10.3720.10">
    <property type="entry name" value="MetI-like"/>
    <property type="match status" value="1"/>
</dbReference>
<reference evidence="9" key="1">
    <citation type="submission" date="2020-09" db="EMBL/GenBank/DDBJ databases">
        <title>A novel bacterium of genus Mangrovicoccus, isolated from South China Sea.</title>
        <authorList>
            <person name="Huang H."/>
            <person name="Mo K."/>
            <person name="Hu Y."/>
        </authorList>
    </citation>
    <scope>NUCLEOTIDE SEQUENCE</scope>
    <source>
        <strain evidence="9">HB182678</strain>
    </source>
</reference>
<comment type="subcellular location">
    <subcellularLocation>
        <location evidence="1 7">Cell membrane</location>
        <topology evidence="1 7">Multi-pass membrane protein</topology>
    </subcellularLocation>
</comment>
<proteinExistence type="inferred from homology"/>
<evidence type="ECO:0000313" key="9">
    <source>
        <dbReference type="EMBL" id="MBE3637288.1"/>
    </source>
</evidence>
<dbReference type="AlphaFoldDB" id="A0A8J7CZ28"/>
<dbReference type="SUPFAM" id="SSF161098">
    <property type="entry name" value="MetI-like"/>
    <property type="match status" value="1"/>
</dbReference>
<dbReference type="PROSITE" id="PS50928">
    <property type="entry name" value="ABC_TM1"/>
    <property type="match status" value="1"/>
</dbReference>
<dbReference type="Proteomes" id="UP000609121">
    <property type="component" value="Unassembled WGS sequence"/>
</dbReference>
<feature type="transmembrane region" description="Helical" evidence="7">
    <location>
        <begin position="158"/>
        <end position="178"/>
    </location>
</feature>
<evidence type="ECO:0000256" key="3">
    <source>
        <dbReference type="ARBA" id="ARBA00022475"/>
    </source>
</evidence>
<comment type="caution">
    <text evidence="9">The sequence shown here is derived from an EMBL/GenBank/DDBJ whole genome shotgun (WGS) entry which is preliminary data.</text>
</comment>
<evidence type="ECO:0000313" key="10">
    <source>
        <dbReference type="Proteomes" id="UP000609121"/>
    </source>
</evidence>
<feature type="transmembrane region" description="Helical" evidence="7">
    <location>
        <begin position="209"/>
        <end position="230"/>
    </location>
</feature>
<dbReference type="PANTHER" id="PTHR30193">
    <property type="entry name" value="ABC TRANSPORTER PERMEASE PROTEIN"/>
    <property type="match status" value="1"/>
</dbReference>
<keyword evidence="4 7" id="KW-0812">Transmembrane</keyword>
<evidence type="ECO:0000256" key="2">
    <source>
        <dbReference type="ARBA" id="ARBA00022448"/>
    </source>
</evidence>
<comment type="similarity">
    <text evidence="7">Belongs to the binding-protein-dependent transport system permease family.</text>
</comment>
<keyword evidence="10" id="KW-1185">Reference proteome</keyword>
<dbReference type="InterPro" id="IPR051393">
    <property type="entry name" value="ABC_transporter_permease"/>
</dbReference>
<dbReference type="GO" id="GO:0055085">
    <property type="term" value="P:transmembrane transport"/>
    <property type="evidence" value="ECO:0007669"/>
    <property type="project" value="InterPro"/>
</dbReference>
<evidence type="ECO:0000256" key="6">
    <source>
        <dbReference type="ARBA" id="ARBA00023136"/>
    </source>
</evidence>
<feature type="transmembrane region" description="Helical" evidence="7">
    <location>
        <begin position="126"/>
        <end position="146"/>
    </location>
</feature>
<dbReference type="Pfam" id="PF00528">
    <property type="entry name" value="BPD_transp_1"/>
    <property type="match status" value="1"/>
</dbReference>
<dbReference type="PANTHER" id="PTHR30193:SF37">
    <property type="entry name" value="INNER MEMBRANE ABC TRANSPORTER PERMEASE PROTEIN YCJO"/>
    <property type="match status" value="1"/>
</dbReference>
<dbReference type="InterPro" id="IPR035906">
    <property type="entry name" value="MetI-like_sf"/>
</dbReference>
<feature type="transmembrane region" description="Helical" evidence="7">
    <location>
        <begin position="52"/>
        <end position="78"/>
    </location>
</feature>
<organism evidence="9 10">
    <name type="scientific">Mangrovicoccus algicola</name>
    <dbReference type="NCBI Taxonomy" id="2771008"/>
    <lineage>
        <taxon>Bacteria</taxon>
        <taxon>Pseudomonadati</taxon>
        <taxon>Pseudomonadota</taxon>
        <taxon>Alphaproteobacteria</taxon>
        <taxon>Rhodobacterales</taxon>
        <taxon>Paracoccaceae</taxon>
        <taxon>Mangrovicoccus</taxon>
    </lineage>
</organism>
<protein>
    <submittedName>
        <fullName evidence="9">Sugar ABC transporter permease</fullName>
    </submittedName>
</protein>
<evidence type="ECO:0000256" key="4">
    <source>
        <dbReference type="ARBA" id="ARBA00022692"/>
    </source>
</evidence>